<comment type="caution">
    <text evidence="1">The sequence shown here is derived from an EMBL/GenBank/DDBJ whole genome shotgun (WGS) entry which is preliminary data.</text>
</comment>
<name>A0A4S1CFY4_9BACT</name>
<reference evidence="1 2" key="1">
    <citation type="submission" date="2019-04" db="EMBL/GenBank/DDBJ databases">
        <title>Geobacter oryzae sp. nov., ferric-reducing bacteria isolated from paddy soil.</title>
        <authorList>
            <person name="Xu Z."/>
            <person name="Masuda Y."/>
            <person name="Itoh H."/>
            <person name="Senoo K."/>
        </authorList>
    </citation>
    <scope>NUCLEOTIDE SEQUENCE [LARGE SCALE GENOMIC DNA]</scope>
    <source>
        <strain evidence="1 2">Red111</strain>
    </source>
</reference>
<proteinExistence type="predicted"/>
<dbReference type="InterPro" id="IPR036278">
    <property type="entry name" value="Sialidase_sf"/>
</dbReference>
<organism evidence="1 2">
    <name type="scientific">Geomonas terrae</name>
    <dbReference type="NCBI Taxonomy" id="2562681"/>
    <lineage>
        <taxon>Bacteria</taxon>
        <taxon>Pseudomonadati</taxon>
        <taxon>Thermodesulfobacteriota</taxon>
        <taxon>Desulfuromonadia</taxon>
        <taxon>Geobacterales</taxon>
        <taxon>Geobacteraceae</taxon>
        <taxon>Geomonas</taxon>
    </lineage>
</organism>
<evidence type="ECO:0000313" key="1">
    <source>
        <dbReference type="EMBL" id="TGU72441.1"/>
    </source>
</evidence>
<gene>
    <name evidence="1" type="ORF">E4633_09050</name>
</gene>
<protein>
    <submittedName>
        <fullName evidence="1">Exo-alpha-sialidase</fullName>
    </submittedName>
</protein>
<dbReference type="EMBL" id="SRSC01000002">
    <property type="protein sequence ID" value="TGU72441.1"/>
    <property type="molecule type" value="Genomic_DNA"/>
</dbReference>
<dbReference type="SUPFAM" id="SSF50939">
    <property type="entry name" value="Sialidases"/>
    <property type="match status" value="1"/>
</dbReference>
<keyword evidence="2" id="KW-1185">Reference proteome</keyword>
<accession>A0A4S1CFY4</accession>
<dbReference type="RefSeq" id="WP_135869919.1">
    <property type="nucleotide sequence ID" value="NZ_SRSC01000002.1"/>
</dbReference>
<dbReference type="SUPFAM" id="SSF110296">
    <property type="entry name" value="Oligoxyloglucan reducing end-specific cellobiohydrolase"/>
    <property type="match status" value="1"/>
</dbReference>
<dbReference type="InterPro" id="IPR052025">
    <property type="entry name" value="Xyloglucanase_GH74"/>
</dbReference>
<dbReference type="CDD" id="cd15482">
    <property type="entry name" value="Sialidase_non-viral"/>
    <property type="match status" value="3"/>
</dbReference>
<dbReference type="PANTHER" id="PTHR43739">
    <property type="entry name" value="XYLOGLUCANASE (EUROFUNG)"/>
    <property type="match status" value="1"/>
</dbReference>
<dbReference type="Gene3D" id="2.130.10.10">
    <property type="entry name" value="YVTN repeat-like/Quinoprotein amine dehydrogenase"/>
    <property type="match status" value="2"/>
</dbReference>
<dbReference type="InterPro" id="IPR015943">
    <property type="entry name" value="WD40/YVTN_repeat-like_dom_sf"/>
</dbReference>
<evidence type="ECO:0000313" key="2">
    <source>
        <dbReference type="Proteomes" id="UP000306416"/>
    </source>
</evidence>
<sequence>MRRILSYITVAVLMVIFCCSCGKLPPAKLISDIYCGSNDTLVALGLHGRGFAPSSFAFFSEDRGATWQQAAFTPVPSNMLLSLRPFPCGNVPALCAGGYTSVPEGSRWWCSKDGGRTWDETQRKAPFVNPRGSYSIIPDVAVAGEMGTLVAAEAGPEGLYLLRSTDCGTQWEQRLLLPDVRFASPIVSDGMGHLAFFGHAKDHLFGEQPKARVYWSADAGANWQEAVSPDGFFLQSMRLYRSPAGSLVAYNSQDRNYGQTVVFHSVDDGASWKWSRGLDCFGRIISIAADSRGRVVAMTRFGNILISDDGGGTWRDNGVPSYASADFNYDPTPMIFTDEGVVITAVDNSIIRSTDRGETWSIAALFTDPKERISALCANGEGLVVAAAGMSFARSTDWGATWQAGEMR</sequence>
<dbReference type="GO" id="GO:0010411">
    <property type="term" value="P:xyloglucan metabolic process"/>
    <property type="evidence" value="ECO:0007669"/>
    <property type="project" value="TreeGrafter"/>
</dbReference>
<dbReference type="AlphaFoldDB" id="A0A4S1CFY4"/>
<dbReference type="PANTHER" id="PTHR43739:SF5">
    <property type="entry name" value="EXO-ALPHA-SIALIDASE"/>
    <property type="match status" value="1"/>
</dbReference>
<dbReference type="Proteomes" id="UP000306416">
    <property type="component" value="Unassembled WGS sequence"/>
</dbReference>